<name>A0ABT4UQ01_9BACT</name>
<feature type="transmembrane region" description="Helical" evidence="1">
    <location>
        <begin position="168"/>
        <end position="192"/>
    </location>
</feature>
<feature type="transmembrane region" description="Helical" evidence="1">
    <location>
        <begin position="6"/>
        <end position="22"/>
    </location>
</feature>
<keyword evidence="1" id="KW-1133">Transmembrane helix</keyword>
<accession>A0ABT4UQ01</accession>
<dbReference type="Proteomes" id="UP001210231">
    <property type="component" value="Unassembled WGS sequence"/>
</dbReference>
<protein>
    <submittedName>
        <fullName evidence="2">EpsG family protein</fullName>
    </submittedName>
</protein>
<dbReference type="RefSeq" id="WP_407032736.1">
    <property type="nucleotide sequence ID" value="NZ_JAQGEF010000029.1"/>
</dbReference>
<feature type="transmembrane region" description="Helical" evidence="1">
    <location>
        <begin position="199"/>
        <end position="220"/>
    </location>
</feature>
<feature type="transmembrane region" description="Helical" evidence="1">
    <location>
        <begin position="82"/>
        <end position="107"/>
    </location>
</feature>
<dbReference type="InterPro" id="IPR049458">
    <property type="entry name" value="EpsG-like"/>
</dbReference>
<feature type="transmembrane region" description="Helical" evidence="1">
    <location>
        <begin position="29"/>
        <end position="46"/>
    </location>
</feature>
<feature type="transmembrane region" description="Helical" evidence="1">
    <location>
        <begin position="330"/>
        <end position="349"/>
    </location>
</feature>
<feature type="transmembrane region" description="Helical" evidence="1">
    <location>
        <begin position="280"/>
        <end position="297"/>
    </location>
</feature>
<feature type="transmembrane region" description="Helical" evidence="1">
    <location>
        <begin position="128"/>
        <end position="148"/>
    </location>
</feature>
<comment type="caution">
    <text evidence="2">The sequence shown here is derived from an EMBL/GenBank/DDBJ whole genome shotgun (WGS) entry which is preliminary data.</text>
</comment>
<gene>
    <name evidence="2" type="ORF">O3P16_16460</name>
</gene>
<feature type="transmembrane region" description="Helical" evidence="1">
    <location>
        <begin position="303"/>
        <end position="323"/>
    </location>
</feature>
<organism evidence="2 3">
    <name type="scientific">Polluticaenibacter yanchengensis</name>
    <dbReference type="NCBI Taxonomy" id="3014562"/>
    <lineage>
        <taxon>Bacteria</taxon>
        <taxon>Pseudomonadati</taxon>
        <taxon>Bacteroidota</taxon>
        <taxon>Chitinophagia</taxon>
        <taxon>Chitinophagales</taxon>
        <taxon>Chitinophagaceae</taxon>
        <taxon>Polluticaenibacter</taxon>
    </lineage>
</organism>
<evidence type="ECO:0000313" key="3">
    <source>
        <dbReference type="Proteomes" id="UP001210231"/>
    </source>
</evidence>
<keyword evidence="1" id="KW-0472">Membrane</keyword>
<dbReference type="EMBL" id="JAQGEF010000029">
    <property type="protein sequence ID" value="MDA3616407.1"/>
    <property type="molecule type" value="Genomic_DNA"/>
</dbReference>
<feature type="transmembrane region" description="Helical" evidence="1">
    <location>
        <begin position="252"/>
        <end position="268"/>
    </location>
</feature>
<evidence type="ECO:0000256" key="1">
    <source>
        <dbReference type="SAM" id="Phobius"/>
    </source>
</evidence>
<keyword evidence="1" id="KW-0812">Transmembrane</keyword>
<proteinExistence type="predicted"/>
<dbReference type="Pfam" id="PF14897">
    <property type="entry name" value="EpsG"/>
    <property type="match status" value="1"/>
</dbReference>
<sequence length="363" mass="42670">MIIYIIFFIFIAVLAAISSYSQSFRENTLIRLSILLLLILFVGLRGDDVSVDDPNYRIAFDSVESPIDYFINFSEWTFFEPFYYLIPSIVKLFFTKYYTIIFLVYAFTSISLKFNSIKKYTDLFYPSLLVYFSFLFFLHDFTQIRASVAGSLMLFSLRYVKNRELPKFLLTIIISCFFHYSSLVFFPIYFISTTNSKKVIYIILLCLSIIISFIDTSFILNSLPLEMSVLTNKAENYRNLAEQGFLTDLNKFNTNIIIFTLLSFFYLLKIDFLKTKNEYAIICIKIQVLALFLFQILSSIPAIAFRVSELGYTVTIITIPFVMYFTKNKLLSFFILLLICIILFYLNIFKHNLILPYKFVSEW</sequence>
<reference evidence="2 3" key="1">
    <citation type="submission" date="2022-12" db="EMBL/GenBank/DDBJ databases">
        <title>Chitinophagaceae gen. sp. nov., a new member of the family Chitinophagaceae, isolated from soil in a chemical factory.</title>
        <authorList>
            <person name="Ke Z."/>
        </authorList>
    </citation>
    <scope>NUCLEOTIDE SEQUENCE [LARGE SCALE GENOMIC DNA]</scope>
    <source>
        <strain evidence="2 3">LY-5</strain>
    </source>
</reference>
<evidence type="ECO:0000313" key="2">
    <source>
        <dbReference type="EMBL" id="MDA3616407.1"/>
    </source>
</evidence>
<keyword evidence="3" id="KW-1185">Reference proteome</keyword>